<dbReference type="Pfam" id="PF00672">
    <property type="entry name" value="HAMP"/>
    <property type="match status" value="1"/>
</dbReference>
<dbReference type="InterPro" id="IPR003661">
    <property type="entry name" value="HisK_dim/P_dom"/>
</dbReference>
<dbReference type="Gene3D" id="6.10.340.10">
    <property type="match status" value="1"/>
</dbReference>
<dbReference type="InterPro" id="IPR005467">
    <property type="entry name" value="His_kinase_dom"/>
</dbReference>
<proteinExistence type="predicted"/>
<dbReference type="RefSeq" id="WP_275777728.1">
    <property type="nucleotide sequence ID" value="NZ_BAABDE010000017.1"/>
</dbReference>
<evidence type="ECO:0000313" key="17">
    <source>
        <dbReference type="Proteomes" id="UP001501009"/>
    </source>
</evidence>
<dbReference type="SUPFAM" id="SSF55874">
    <property type="entry name" value="ATPase domain of HSP90 chaperone/DNA topoisomerase II/histidine kinase"/>
    <property type="match status" value="1"/>
</dbReference>
<dbReference type="NCBIfam" id="NF041732">
    <property type="entry name" value="hist_kin_CseC"/>
    <property type="match status" value="1"/>
</dbReference>
<evidence type="ECO:0000256" key="1">
    <source>
        <dbReference type="ARBA" id="ARBA00000085"/>
    </source>
</evidence>
<evidence type="ECO:0000256" key="7">
    <source>
        <dbReference type="ARBA" id="ARBA00022692"/>
    </source>
</evidence>
<dbReference type="EC" id="2.7.13.3" evidence="3"/>
<evidence type="ECO:0000256" key="5">
    <source>
        <dbReference type="ARBA" id="ARBA00022553"/>
    </source>
</evidence>
<keyword evidence="4" id="KW-1003">Cell membrane</keyword>
<evidence type="ECO:0000256" key="12">
    <source>
        <dbReference type="ARBA" id="ARBA00023012"/>
    </source>
</evidence>
<evidence type="ECO:0000256" key="8">
    <source>
        <dbReference type="ARBA" id="ARBA00022741"/>
    </source>
</evidence>
<gene>
    <name evidence="16" type="ORF">GCM10022403_040430</name>
</gene>
<keyword evidence="12" id="KW-0902">Two-component regulatory system</keyword>
<evidence type="ECO:0000256" key="13">
    <source>
        <dbReference type="SAM" id="Phobius"/>
    </source>
</evidence>
<comment type="subcellular location">
    <subcellularLocation>
        <location evidence="2">Cell membrane</location>
        <topology evidence="2">Multi-pass membrane protein</topology>
    </subcellularLocation>
</comment>
<dbReference type="PANTHER" id="PTHR44936:SF9">
    <property type="entry name" value="SENSOR PROTEIN CREC"/>
    <property type="match status" value="1"/>
</dbReference>
<evidence type="ECO:0000256" key="2">
    <source>
        <dbReference type="ARBA" id="ARBA00004651"/>
    </source>
</evidence>
<dbReference type="PROSITE" id="PS50109">
    <property type="entry name" value="HIS_KIN"/>
    <property type="match status" value="1"/>
</dbReference>
<dbReference type="Pfam" id="PF02518">
    <property type="entry name" value="HATPase_c"/>
    <property type="match status" value="1"/>
</dbReference>
<name>A0ABP7HV17_9ACTN</name>
<dbReference type="Gene3D" id="3.30.565.10">
    <property type="entry name" value="Histidine kinase-like ATPase, C-terminal domain"/>
    <property type="match status" value="1"/>
</dbReference>
<comment type="caution">
    <text evidence="16">The sequence shown here is derived from an EMBL/GenBank/DDBJ whole genome shotgun (WGS) entry which is preliminary data.</text>
</comment>
<dbReference type="SUPFAM" id="SSF47384">
    <property type="entry name" value="Homodimeric domain of signal transducing histidine kinase"/>
    <property type="match status" value="1"/>
</dbReference>
<keyword evidence="10" id="KW-0067">ATP-binding</keyword>
<feature type="transmembrane region" description="Helical" evidence="13">
    <location>
        <begin position="147"/>
        <end position="166"/>
    </location>
</feature>
<accession>A0ABP7HV17</accession>
<keyword evidence="7 13" id="KW-0812">Transmembrane</keyword>
<dbReference type="InterPro" id="IPR003660">
    <property type="entry name" value="HAMP_dom"/>
</dbReference>
<keyword evidence="9 16" id="KW-0418">Kinase</keyword>
<sequence length="445" mass="48036">MRRILRSPVRRMERAGLHTGLRWKLSAAIALVAGLVAITLSLVVHNAARVSMLDNARDLANERIEIAQRNYDLNRRPNFPNIKIDDPDLPDALRDKVLDGRKASDVIDHGGVPDIWAAVPVKDGHVLSLHTGFTDRSTDILKDLDQALVIGSIAVVLGGSALGVLIGGQLSRRLRKAAAAANQVAKGESDVRVRDAIGGVVRDETDDLARAVDAMADTLQQRLEAERRVTADIAHELRTPVTGLLTAAELLPPGRPTELVLDRAKAMRTLVEDVLEVARLDSASERAELQDIMLGEFVTRRVAAKDPSVEVRVVHESMLTTDPRRLERVLINLIANAARHGKPPIQVTVEGRVIRVRDHGPGFPSDLLADGPSRFRTGSADRAGHGHGLGLTIAAGQARVLGARLTFRNVRPAGAPDHVPAEGAVAVLWLPEHAPTNTGSYPMLP</sequence>
<protein>
    <recommendedName>
        <fullName evidence="3">histidine kinase</fullName>
        <ecNumber evidence="3">2.7.13.3</ecNumber>
    </recommendedName>
</protein>
<dbReference type="InterPro" id="IPR036890">
    <property type="entry name" value="HATPase_C_sf"/>
</dbReference>
<dbReference type="InterPro" id="IPR053469">
    <property type="entry name" value="Cell_env_sensor_kinase"/>
</dbReference>
<feature type="domain" description="Histidine kinase" evidence="14">
    <location>
        <begin position="232"/>
        <end position="434"/>
    </location>
</feature>
<keyword evidence="5" id="KW-0597">Phosphoprotein</keyword>
<reference evidence="17" key="1">
    <citation type="journal article" date="2019" name="Int. J. Syst. Evol. Microbiol.">
        <title>The Global Catalogue of Microorganisms (GCM) 10K type strain sequencing project: providing services to taxonomists for standard genome sequencing and annotation.</title>
        <authorList>
            <consortium name="The Broad Institute Genomics Platform"/>
            <consortium name="The Broad Institute Genome Sequencing Center for Infectious Disease"/>
            <person name="Wu L."/>
            <person name="Ma J."/>
        </authorList>
    </citation>
    <scope>NUCLEOTIDE SEQUENCE [LARGE SCALE GENOMIC DNA]</scope>
    <source>
        <strain evidence="17">JCM 17138</strain>
    </source>
</reference>
<dbReference type="PROSITE" id="PS50885">
    <property type="entry name" value="HAMP"/>
    <property type="match status" value="1"/>
</dbReference>
<dbReference type="SMART" id="SM00388">
    <property type="entry name" value="HisKA"/>
    <property type="match status" value="1"/>
</dbReference>
<dbReference type="Pfam" id="PF00512">
    <property type="entry name" value="HisKA"/>
    <property type="match status" value="1"/>
</dbReference>
<dbReference type="Proteomes" id="UP001501009">
    <property type="component" value="Unassembled WGS sequence"/>
</dbReference>
<keyword evidence="11 13" id="KW-1133">Transmembrane helix</keyword>
<dbReference type="CDD" id="cd00075">
    <property type="entry name" value="HATPase"/>
    <property type="match status" value="1"/>
</dbReference>
<dbReference type="SMART" id="SM00304">
    <property type="entry name" value="HAMP"/>
    <property type="match status" value="1"/>
</dbReference>
<dbReference type="InterPro" id="IPR003594">
    <property type="entry name" value="HATPase_dom"/>
</dbReference>
<dbReference type="SMART" id="SM00387">
    <property type="entry name" value="HATPase_c"/>
    <property type="match status" value="1"/>
</dbReference>
<feature type="domain" description="HAMP" evidence="15">
    <location>
        <begin position="168"/>
        <end position="224"/>
    </location>
</feature>
<organism evidence="16 17">
    <name type="scientific">Streptomyces coacervatus</name>
    <dbReference type="NCBI Taxonomy" id="647381"/>
    <lineage>
        <taxon>Bacteria</taxon>
        <taxon>Bacillati</taxon>
        <taxon>Actinomycetota</taxon>
        <taxon>Actinomycetes</taxon>
        <taxon>Kitasatosporales</taxon>
        <taxon>Streptomycetaceae</taxon>
        <taxon>Streptomyces</taxon>
    </lineage>
</organism>
<evidence type="ECO:0000256" key="11">
    <source>
        <dbReference type="ARBA" id="ARBA00022989"/>
    </source>
</evidence>
<keyword evidence="13" id="KW-0472">Membrane</keyword>
<evidence type="ECO:0000313" key="16">
    <source>
        <dbReference type="EMBL" id="GAA3802123.1"/>
    </source>
</evidence>
<evidence type="ECO:0000259" key="15">
    <source>
        <dbReference type="PROSITE" id="PS50885"/>
    </source>
</evidence>
<evidence type="ECO:0000256" key="6">
    <source>
        <dbReference type="ARBA" id="ARBA00022679"/>
    </source>
</evidence>
<keyword evidence="8" id="KW-0547">Nucleotide-binding</keyword>
<evidence type="ECO:0000256" key="10">
    <source>
        <dbReference type="ARBA" id="ARBA00022840"/>
    </source>
</evidence>
<dbReference type="InterPro" id="IPR050980">
    <property type="entry name" value="2C_sensor_his_kinase"/>
</dbReference>
<dbReference type="PANTHER" id="PTHR44936">
    <property type="entry name" value="SENSOR PROTEIN CREC"/>
    <property type="match status" value="1"/>
</dbReference>
<comment type="catalytic activity">
    <reaction evidence="1">
        <text>ATP + protein L-histidine = ADP + protein N-phospho-L-histidine.</text>
        <dbReference type="EC" id="2.7.13.3"/>
    </reaction>
</comment>
<dbReference type="Gene3D" id="1.10.287.130">
    <property type="match status" value="1"/>
</dbReference>
<dbReference type="CDD" id="cd00082">
    <property type="entry name" value="HisKA"/>
    <property type="match status" value="1"/>
</dbReference>
<evidence type="ECO:0000256" key="9">
    <source>
        <dbReference type="ARBA" id="ARBA00022777"/>
    </source>
</evidence>
<keyword evidence="17" id="KW-1185">Reference proteome</keyword>
<feature type="transmembrane region" description="Helical" evidence="13">
    <location>
        <begin position="21"/>
        <end position="44"/>
    </location>
</feature>
<dbReference type="EMBL" id="BAABDE010000017">
    <property type="protein sequence ID" value="GAA3802123.1"/>
    <property type="molecule type" value="Genomic_DNA"/>
</dbReference>
<dbReference type="GO" id="GO:0016301">
    <property type="term" value="F:kinase activity"/>
    <property type="evidence" value="ECO:0007669"/>
    <property type="project" value="UniProtKB-KW"/>
</dbReference>
<evidence type="ECO:0000256" key="3">
    <source>
        <dbReference type="ARBA" id="ARBA00012438"/>
    </source>
</evidence>
<evidence type="ECO:0000259" key="14">
    <source>
        <dbReference type="PROSITE" id="PS50109"/>
    </source>
</evidence>
<keyword evidence="6" id="KW-0808">Transferase</keyword>
<dbReference type="InterPro" id="IPR036097">
    <property type="entry name" value="HisK_dim/P_sf"/>
</dbReference>
<evidence type="ECO:0000256" key="4">
    <source>
        <dbReference type="ARBA" id="ARBA00022475"/>
    </source>
</evidence>